<dbReference type="PANTHER" id="PTHR11439:SF467">
    <property type="entry name" value="INTEGRASE CATALYTIC DOMAIN-CONTAINING PROTEIN"/>
    <property type="match status" value="1"/>
</dbReference>
<dbReference type="Proteomes" id="UP001151760">
    <property type="component" value="Unassembled WGS sequence"/>
</dbReference>
<name>A0ABQ4ZQ53_9ASTR</name>
<accession>A0ABQ4ZQ53</accession>
<proteinExistence type="predicted"/>
<organism evidence="2 3">
    <name type="scientific">Tanacetum coccineum</name>
    <dbReference type="NCBI Taxonomy" id="301880"/>
    <lineage>
        <taxon>Eukaryota</taxon>
        <taxon>Viridiplantae</taxon>
        <taxon>Streptophyta</taxon>
        <taxon>Embryophyta</taxon>
        <taxon>Tracheophyta</taxon>
        <taxon>Spermatophyta</taxon>
        <taxon>Magnoliopsida</taxon>
        <taxon>eudicotyledons</taxon>
        <taxon>Gunneridae</taxon>
        <taxon>Pentapetalae</taxon>
        <taxon>asterids</taxon>
        <taxon>campanulids</taxon>
        <taxon>Asterales</taxon>
        <taxon>Asteraceae</taxon>
        <taxon>Asteroideae</taxon>
        <taxon>Anthemideae</taxon>
        <taxon>Anthemidinae</taxon>
        <taxon>Tanacetum</taxon>
    </lineage>
</organism>
<evidence type="ECO:0000313" key="3">
    <source>
        <dbReference type="Proteomes" id="UP001151760"/>
    </source>
</evidence>
<feature type="compositionally biased region" description="Basic and acidic residues" evidence="1">
    <location>
        <begin position="18"/>
        <end position="33"/>
    </location>
</feature>
<protein>
    <recommendedName>
        <fullName evidence="4">Retrovirus-related Pol polyprotein from transposon TNT 1-94</fullName>
    </recommendedName>
</protein>
<keyword evidence="3" id="KW-1185">Reference proteome</keyword>
<dbReference type="EMBL" id="BQNB010011579">
    <property type="protein sequence ID" value="GJS92399.1"/>
    <property type="molecule type" value="Genomic_DNA"/>
</dbReference>
<evidence type="ECO:0000313" key="2">
    <source>
        <dbReference type="EMBL" id="GJS92399.1"/>
    </source>
</evidence>
<feature type="region of interest" description="Disordered" evidence="1">
    <location>
        <begin position="15"/>
        <end position="34"/>
    </location>
</feature>
<dbReference type="PANTHER" id="PTHR11439">
    <property type="entry name" value="GAG-POL-RELATED RETROTRANSPOSON"/>
    <property type="match status" value="1"/>
</dbReference>
<sequence>MSSCKPVPTPLAPHFKLSSHECPKSEEDKEDMSRVPYSSAVGSLMYAMVCTRPDLAHAVSVVSRYMHNPGKIHWEAVKCILRYLKGTSNIGLSFEKSRASPNGVVGYVDSDYAGDLDARKSLSSYIFSHCGSAISWYSSLQAITALSTTEAEYISSTEGVKEAIWLRGMVNEFGIPQEVLVVYCDNQSDNQSAVHLTKNKKFHSKTKHIEVRHHFVRDIVEKGEVIVDKIHTNDNPADMLTKVLTPTKFKHCLDLVGVIGV</sequence>
<comment type="caution">
    <text evidence="2">The sequence shown here is derived from an EMBL/GenBank/DDBJ whole genome shotgun (WGS) entry which is preliminary data.</text>
</comment>
<reference evidence="2" key="1">
    <citation type="journal article" date="2022" name="Int. J. Mol. Sci.">
        <title>Draft Genome of Tanacetum Coccineum: Genomic Comparison of Closely Related Tanacetum-Family Plants.</title>
        <authorList>
            <person name="Yamashiro T."/>
            <person name="Shiraishi A."/>
            <person name="Nakayama K."/>
            <person name="Satake H."/>
        </authorList>
    </citation>
    <scope>NUCLEOTIDE SEQUENCE</scope>
</reference>
<dbReference type="CDD" id="cd09272">
    <property type="entry name" value="RNase_HI_RT_Ty1"/>
    <property type="match status" value="1"/>
</dbReference>
<reference evidence="2" key="2">
    <citation type="submission" date="2022-01" db="EMBL/GenBank/DDBJ databases">
        <authorList>
            <person name="Yamashiro T."/>
            <person name="Shiraishi A."/>
            <person name="Satake H."/>
            <person name="Nakayama K."/>
        </authorList>
    </citation>
    <scope>NUCLEOTIDE SEQUENCE</scope>
</reference>
<evidence type="ECO:0008006" key="4">
    <source>
        <dbReference type="Google" id="ProtNLM"/>
    </source>
</evidence>
<evidence type="ECO:0000256" key="1">
    <source>
        <dbReference type="SAM" id="MobiDB-lite"/>
    </source>
</evidence>
<gene>
    <name evidence="2" type="ORF">Tco_0799367</name>
</gene>